<accession>R6MZI4</accession>
<proteinExistence type="predicted"/>
<comment type="caution">
    <text evidence="1">The sequence shown here is derived from an EMBL/GenBank/DDBJ whole genome shotgun (WGS) entry which is preliminary data.</text>
</comment>
<reference evidence="1" key="1">
    <citation type="submission" date="2012-11" db="EMBL/GenBank/DDBJ databases">
        <title>Dependencies among metagenomic species, viruses, plasmids and units of genetic variation.</title>
        <authorList>
            <person name="Nielsen H.B."/>
            <person name="Almeida M."/>
            <person name="Juncker A.S."/>
            <person name="Rasmussen S."/>
            <person name="Li J."/>
            <person name="Sunagawa S."/>
            <person name="Plichta D."/>
            <person name="Gautier L."/>
            <person name="Le Chatelier E."/>
            <person name="Peletier E."/>
            <person name="Bonde I."/>
            <person name="Nielsen T."/>
            <person name="Manichanh C."/>
            <person name="Arumugam M."/>
            <person name="Batto J."/>
            <person name="Santos M.B.Q.D."/>
            <person name="Blom N."/>
            <person name="Borruel N."/>
            <person name="Burgdorf K.S."/>
            <person name="Boumezbeur F."/>
            <person name="Casellas F."/>
            <person name="Dore J."/>
            <person name="Guarner F."/>
            <person name="Hansen T."/>
            <person name="Hildebrand F."/>
            <person name="Kaas R.S."/>
            <person name="Kennedy S."/>
            <person name="Kristiansen K."/>
            <person name="Kultima J.R."/>
            <person name="Leonard P."/>
            <person name="Levenez F."/>
            <person name="Lund O."/>
            <person name="Moumen B."/>
            <person name="Le Paslier D."/>
            <person name="Pons N."/>
            <person name="Pedersen O."/>
            <person name="Prifti E."/>
            <person name="Qin J."/>
            <person name="Raes J."/>
            <person name="Tap J."/>
            <person name="Tims S."/>
            <person name="Ussery D.W."/>
            <person name="Yamada T."/>
            <person name="MetaHit consortium"/>
            <person name="Renault P."/>
            <person name="Sicheritz-Ponten T."/>
            <person name="Bork P."/>
            <person name="Wang J."/>
            <person name="Brunak S."/>
            <person name="Ehrlich S.D."/>
        </authorList>
    </citation>
    <scope>NUCLEOTIDE SEQUENCE [LARGE SCALE GENOMIC DNA]</scope>
</reference>
<dbReference type="EMBL" id="CBEP010000044">
    <property type="protein sequence ID" value="CDC04205.1"/>
    <property type="molecule type" value="Genomic_DNA"/>
</dbReference>
<gene>
    <name evidence="1" type="ORF">BN578_02191</name>
</gene>
<dbReference type="AlphaFoldDB" id="R6MZI4"/>
<name>R6MZI4_9FIRM</name>
<organism evidence="1 2">
    <name type="scientific">[Clostridium] leptum CAG:27</name>
    <dbReference type="NCBI Taxonomy" id="1263068"/>
    <lineage>
        <taxon>Bacteria</taxon>
        <taxon>Bacillati</taxon>
        <taxon>Bacillota</taxon>
        <taxon>Clostridia</taxon>
        <taxon>Eubacteriales</taxon>
        <taxon>Oscillospiraceae</taxon>
        <taxon>Oscillospiraceae incertae sedis</taxon>
    </lineage>
</organism>
<evidence type="ECO:0000313" key="2">
    <source>
        <dbReference type="Proteomes" id="UP000018168"/>
    </source>
</evidence>
<protein>
    <submittedName>
        <fullName evidence="1">Uncharacterized protein</fullName>
    </submittedName>
</protein>
<evidence type="ECO:0000313" key="1">
    <source>
        <dbReference type="EMBL" id="CDC04205.1"/>
    </source>
</evidence>
<dbReference type="Proteomes" id="UP000018168">
    <property type="component" value="Unassembled WGS sequence"/>
</dbReference>
<sequence length="62" mass="7124">MRIEYVQTLFGRHFLIGETSPDLLPEERKKRIFRTQKQLSALSAGKLQRGKKACTDCTQGSR</sequence>